<reference evidence="2 3" key="1">
    <citation type="submission" date="2016-10" db="EMBL/GenBank/DDBJ databases">
        <authorList>
            <person name="Cai Z."/>
        </authorList>
    </citation>
    <scope>NUCLEOTIDE SEQUENCE [LARGE SCALE GENOMIC DNA]</scope>
</reference>
<proteinExistence type="predicted"/>
<dbReference type="Proteomes" id="UP000256970">
    <property type="component" value="Unassembled WGS sequence"/>
</dbReference>
<keyword evidence="3" id="KW-1185">Reference proteome</keyword>
<evidence type="ECO:0000313" key="2">
    <source>
        <dbReference type="EMBL" id="SZX79305.1"/>
    </source>
</evidence>
<protein>
    <submittedName>
        <fullName evidence="2">Uncharacterized protein</fullName>
    </submittedName>
</protein>
<organism evidence="2 3">
    <name type="scientific">Tetradesmus obliquus</name>
    <name type="common">Green alga</name>
    <name type="synonym">Acutodesmus obliquus</name>
    <dbReference type="NCBI Taxonomy" id="3088"/>
    <lineage>
        <taxon>Eukaryota</taxon>
        <taxon>Viridiplantae</taxon>
        <taxon>Chlorophyta</taxon>
        <taxon>core chlorophytes</taxon>
        <taxon>Chlorophyceae</taxon>
        <taxon>CS clade</taxon>
        <taxon>Sphaeropleales</taxon>
        <taxon>Scenedesmaceae</taxon>
        <taxon>Tetradesmus</taxon>
    </lineage>
</organism>
<evidence type="ECO:0000313" key="3">
    <source>
        <dbReference type="Proteomes" id="UP000256970"/>
    </source>
</evidence>
<dbReference type="EMBL" id="FNXT01001361">
    <property type="protein sequence ID" value="SZX79305.1"/>
    <property type="molecule type" value="Genomic_DNA"/>
</dbReference>
<dbReference type="AlphaFoldDB" id="A0A383WPE0"/>
<feature type="coiled-coil region" evidence="1">
    <location>
        <begin position="250"/>
        <end position="277"/>
    </location>
</feature>
<name>A0A383WPE0_TETOB</name>
<keyword evidence="1" id="KW-0175">Coiled coil</keyword>
<gene>
    <name evidence="2" type="ORF">BQ4739_LOCUS19584</name>
</gene>
<accession>A0A383WPE0</accession>
<sequence>MAAARTAGLQACEGRLAAAAHAQLQQGLLAKEAAIQSYKQGMQELEDFCNTLDGLREAHQEASARLFADFTRATNFMTSPRTRKLECFQAAQAPAIERLRHQAAQWSSKVLSHVSAAAAAARAAEETATVAAAELRHRTAQHGEAVLRNAQHAAVGNLQRKLQELLLSGLSDSASAESAARAAMECFEREAAQQASFPQCSAKYQSFEQSTIDSMMGCLRSYMRSVQQAAAAAADKVAANNAAADARAAAAAAAESLQHAQLELQQERTRRQQQQIQPPQPVQYNITLPHLLACEPPQPRRVLLGCDDYGDDYEDMLLLARPYTGCAGCGSGGYFLPLNEHIWPEPHRAHACSKHTRFAAGWL</sequence>
<evidence type="ECO:0000256" key="1">
    <source>
        <dbReference type="SAM" id="Coils"/>
    </source>
</evidence>